<reference evidence="1 3" key="1">
    <citation type="submission" date="2016-10" db="EMBL/GenBank/DDBJ databases">
        <authorList>
            <person name="Varghese N."/>
            <person name="Submissions S."/>
        </authorList>
    </citation>
    <scope>NUCLEOTIDE SEQUENCE [LARGE SCALE GENOMIC DNA]</scope>
    <source>
        <strain evidence="1 3">DSM 17835</strain>
    </source>
</reference>
<gene>
    <name evidence="2" type="ORF">FIV36_23730</name>
    <name evidence="1" type="ORF">SAMN05216591_0349</name>
</gene>
<proteinExistence type="predicted"/>
<name>A0A5C5QAU8_9PSED</name>
<evidence type="ECO:0000313" key="3">
    <source>
        <dbReference type="Proteomes" id="UP000182858"/>
    </source>
</evidence>
<accession>A0A5C5QAU8</accession>
<dbReference type="RefSeq" id="WP_010566426.1">
    <property type="nucleotide sequence ID" value="NZ_LT629689.1"/>
</dbReference>
<keyword evidence="3" id="KW-1185">Reference proteome</keyword>
<dbReference type="EMBL" id="VFET01000025">
    <property type="protein sequence ID" value="TWS01646.1"/>
    <property type="molecule type" value="Genomic_DNA"/>
</dbReference>
<dbReference type="Proteomes" id="UP000182858">
    <property type="component" value="Chromosome I"/>
</dbReference>
<evidence type="ECO:0000313" key="4">
    <source>
        <dbReference type="Proteomes" id="UP000317951"/>
    </source>
</evidence>
<dbReference type="OrthoDB" id="10010819at2"/>
<protein>
    <submittedName>
        <fullName evidence="2">Uncharacterized protein</fullName>
    </submittedName>
</protein>
<sequence>MSEQTDRFRQLAVGLATNWDIPMTEARRLKLISYTSDLADHLIYYAGDDEKLCDWDSRVGGDYVCDIVDNYLWDRRLILERRGETVGRLGNHVSCCIRAALDIAVSASAGVIGFTVGDFRRAFGGELPEWVSQWFEPGLTSDTPDTDGVWA</sequence>
<evidence type="ECO:0000313" key="1">
    <source>
        <dbReference type="EMBL" id="SDE60469.1"/>
    </source>
</evidence>
<dbReference type="AlphaFoldDB" id="A0A5C5QAU8"/>
<dbReference type="EMBL" id="LT629689">
    <property type="protein sequence ID" value="SDE60469.1"/>
    <property type="molecule type" value="Genomic_DNA"/>
</dbReference>
<organism evidence="2 4">
    <name type="scientific">Pseudomonas extremaustralis</name>
    <dbReference type="NCBI Taxonomy" id="359110"/>
    <lineage>
        <taxon>Bacteria</taxon>
        <taxon>Pseudomonadati</taxon>
        <taxon>Pseudomonadota</taxon>
        <taxon>Gammaproteobacteria</taxon>
        <taxon>Pseudomonadales</taxon>
        <taxon>Pseudomonadaceae</taxon>
        <taxon>Pseudomonas</taxon>
    </lineage>
</organism>
<reference evidence="2 4" key="2">
    <citation type="submission" date="2019-06" db="EMBL/GenBank/DDBJ databases">
        <title>Pseudomonas bimorpha sp. nov. isolated from bovine raw milk and skim milk concentrate.</title>
        <authorList>
            <person name="Hofmann K."/>
            <person name="Huptas C."/>
            <person name="Doll E."/>
            <person name="Scherer S."/>
            <person name="Wenning M."/>
        </authorList>
    </citation>
    <scope>NUCLEOTIDE SEQUENCE [LARGE SCALE GENOMIC DNA]</scope>
    <source>
        <strain evidence="2 4">DSM 17835</strain>
    </source>
</reference>
<dbReference type="Proteomes" id="UP000317951">
    <property type="component" value="Unassembled WGS sequence"/>
</dbReference>
<evidence type="ECO:0000313" key="2">
    <source>
        <dbReference type="EMBL" id="TWS01646.1"/>
    </source>
</evidence>
<dbReference type="GeneID" id="78551897"/>